<dbReference type="EMBL" id="JXTB01000882">
    <property type="protein sequence ID" value="PON32008.1"/>
    <property type="molecule type" value="Genomic_DNA"/>
</dbReference>
<evidence type="ECO:0000256" key="4">
    <source>
        <dbReference type="RuleBase" id="RU003718"/>
    </source>
</evidence>
<keyword evidence="2 4" id="KW-0328">Glycosyltransferase</keyword>
<gene>
    <name evidence="7" type="ORF">PanWU01x14_365060</name>
</gene>
<evidence type="ECO:0000256" key="1">
    <source>
        <dbReference type="ARBA" id="ARBA00009995"/>
    </source>
</evidence>
<proteinExistence type="inferred from homology"/>
<keyword evidence="3 4" id="KW-0808">Transferase</keyword>
<dbReference type="PANTHER" id="PTHR48047">
    <property type="entry name" value="GLYCOSYLTRANSFERASE"/>
    <property type="match status" value="1"/>
</dbReference>
<dbReference type="Proteomes" id="UP000237105">
    <property type="component" value="Unassembled WGS sequence"/>
</dbReference>
<dbReference type="PANTHER" id="PTHR48047:SF51">
    <property type="entry name" value="GLYCOSYLTRANSFERASE"/>
    <property type="match status" value="1"/>
</dbReference>
<dbReference type="CDD" id="cd03784">
    <property type="entry name" value="GT1_Gtf-like"/>
    <property type="match status" value="1"/>
</dbReference>
<dbReference type="InterPro" id="IPR002213">
    <property type="entry name" value="UDP_glucos_trans"/>
</dbReference>
<dbReference type="Gene3D" id="3.40.50.2000">
    <property type="entry name" value="Glycogen Phosphorylase B"/>
    <property type="match status" value="2"/>
</dbReference>
<evidence type="ECO:0000256" key="3">
    <source>
        <dbReference type="ARBA" id="ARBA00022679"/>
    </source>
</evidence>
<dbReference type="OrthoDB" id="5835829at2759"/>
<dbReference type="GO" id="GO:0035251">
    <property type="term" value="F:UDP-glucosyltransferase activity"/>
    <property type="evidence" value="ECO:0007669"/>
    <property type="project" value="TreeGrafter"/>
</dbReference>
<dbReference type="STRING" id="3476.A0A2P5A655"/>
<keyword evidence="8" id="KW-1185">Reference proteome</keyword>
<dbReference type="Pfam" id="PF00201">
    <property type="entry name" value="UDPGT"/>
    <property type="match status" value="1"/>
</dbReference>
<sequence>MGNDTVSRPPRQHVVLFPFMAKGHIIPLLQLARLLLLRRRHITVSIFTTPANRPFIATFLAGTPTAIVELRFPENVAGIPAGVESIDALPSMSLFHTFAKATELMKADFERALKNLDPPVSFLVSDVFLWWTVESASELGFPRFVSYGSSTYAVAVSTVVATSGLLLQHEPERKTMITVPGFPWIKVNRNEFDPVLENPQANPVGHGFVMKWVEATNRSFGIVANSFYELEPVFIDHWNRDIGPKVWPIGPLCLQAQPESLNTRDVVHQWLDEKLEKDESSSVLYVAFGSQVELSSEQVREIAKGLEESYVKFVWVIRKPKDETEDSFPDGFENRVKNRGMVVRDWVDQMGVLNHKSVQGFLSHCGWNSVLESLSAGVPILAWPMMAEQPHNARMVVEEIKVGLRVETSDSSVAGFVRSEELKKMVKELMEGQMGKEVRKKVKEVADMAKAAVEEGGSSWQALDTLIDEACKFRPEK</sequence>
<evidence type="ECO:0000259" key="6">
    <source>
        <dbReference type="PROSITE" id="PS50304"/>
    </source>
</evidence>
<comment type="similarity">
    <text evidence="1 4">Belongs to the UDP-glycosyltransferase family.</text>
</comment>
<evidence type="ECO:0000313" key="8">
    <source>
        <dbReference type="Proteomes" id="UP000237105"/>
    </source>
</evidence>
<dbReference type="PROSITE" id="PS00375">
    <property type="entry name" value="UDPGT"/>
    <property type="match status" value="1"/>
</dbReference>
<evidence type="ECO:0000313" key="7">
    <source>
        <dbReference type="EMBL" id="PON32008.1"/>
    </source>
</evidence>
<dbReference type="EC" id="2.4.1.-" evidence="5"/>
<dbReference type="InterPro" id="IPR002999">
    <property type="entry name" value="Tudor"/>
</dbReference>
<dbReference type="FunFam" id="3.40.50.2000:FF:000107">
    <property type="entry name" value="Glycosyltransferase"/>
    <property type="match status" value="1"/>
</dbReference>
<evidence type="ECO:0000256" key="5">
    <source>
        <dbReference type="RuleBase" id="RU362057"/>
    </source>
</evidence>
<name>A0A2P5A655_PARAD</name>
<evidence type="ECO:0000256" key="2">
    <source>
        <dbReference type="ARBA" id="ARBA00022676"/>
    </source>
</evidence>
<feature type="domain" description="Tudor" evidence="6">
    <location>
        <begin position="246"/>
        <end position="309"/>
    </location>
</feature>
<accession>A0A2P5A655</accession>
<dbReference type="InterPro" id="IPR035595">
    <property type="entry name" value="UDP_glycos_trans_CS"/>
</dbReference>
<dbReference type="PROSITE" id="PS50304">
    <property type="entry name" value="TUDOR"/>
    <property type="match status" value="1"/>
</dbReference>
<reference evidence="8" key="1">
    <citation type="submission" date="2016-06" db="EMBL/GenBank/DDBJ databases">
        <title>Parallel loss of symbiosis genes in relatives of nitrogen-fixing non-legume Parasponia.</title>
        <authorList>
            <person name="Van Velzen R."/>
            <person name="Holmer R."/>
            <person name="Bu F."/>
            <person name="Rutten L."/>
            <person name="Van Zeijl A."/>
            <person name="Liu W."/>
            <person name="Santuari L."/>
            <person name="Cao Q."/>
            <person name="Sharma T."/>
            <person name="Shen D."/>
            <person name="Roswanjaya Y."/>
            <person name="Wardhani T."/>
            <person name="Kalhor M.S."/>
            <person name="Jansen J."/>
            <person name="Van den Hoogen J."/>
            <person name="Gungor B."/>
            <person name="Hartog M."/>
            <person name="Hontelez J."/>
            <person name="Verver J."/>
            <person name="Yang W.-C."/>
            <person name="Schijlen E."/>
            <person name="Repin R."/>
            <person name="Schilthuizen M."/>
            <person name="Schranz E."/>
            <person name="Heidstra R."/>
            <person name="Miyata K."/>
            <person name="Fedorova E."/>
            <person name="Kohlen W."/>
            <person name="Bisseling T."/>
            <person name="Smit S."/>
            <person name="Geurts R."/>
        </authorList>
    </citation>
    <scope>NUCLEOTIDE SEQUENCE [LARGE SCALE GENOMIC DNA]</scope>
    <source>
        <strain evidence="8">cv. WU1-14</strain>
    </source>
</reference>
<dbReference type="AlphaFoldDB" id="A0A2P5A655"/>
<organism evidence="7 8">
    <name type="scientific">Parasponia andersonii</name>
    <name type="common">Sponia andersonii</name>
    <dbReference type="NCBI Taxonomy" id="3476"/>
    <lineage>
        <taxon>Eukaryota</taxon>
        <taxon>Viridiplantae</taxon>
        <taxon>Streptophyta</taxon>
        <taxon>Embryophyta</taxon>
        <taxon>Tracheophyta</taxon>
        <taxon>Spermatophyta</taxon>
        <taxon>Magnoliopsida</taxon>
        <taxon>eudicotyledons</taxon>
        <taxon>Gunneridae</taxon>
        <taxon>Pentapetalae</taxon>
        <taxon>rosids</taxon>
        <taxon>fabids</taxon>
        <taxon>Rosales</taxon>
        <taxon>Cannabaceae</taxon>
        <taxon>Parasponia</taxon>
    </lineage>
</organism>
<comment type="caution">
    <text evidence="7">The sequence shown here is derived from an EMBL/GenBank/DDBJ whole genome shotgun (WGS) entry which is preliminary data.</text>
</comment>
<dbReference type="SUPFAM" id="SSF53756">
    <property type="entry name" value="UDP-Glycosyltransferase/glycogen phosphorylase"/>
    <property type="match status" value="1"/>
</dbReference>
<protein>
    <recommendedName>
        <fullName evidence="5">Glycosyltransferase</fullName>
        <ecNumber evidence="5">2.4.1.-</ecNumber>
    </recommendedName>
</protein>